<keyword evidence="3" id="KW-1185">Reference proteome</keyword>
<organism evidence="2 3">
    <name type="scientific">Piedraia hortae CBS 480.64</name>
    <dbReference type="NCBI Taxonomy" id="1314780"/>
    <lineage>
        <taxon>Eukaryota</taxon>
        <taxon>Fungi</taxon>
        <taxon>Dikarya</taxon>
        <taxon>Ascomycota</taxon>
        <taxon>Pezizomycotina</taxon>
        <taxon>Dothideomycetes</taxon>
        <taxon>Dothideomycetidae</taxon>
        <taxon>Capnodiales</taxon>
        <taxon>Piedraiaceae</taxon>
        <taxon>Piedraia</taxon>
    </lineage>
</organism>
<dbReference type="AlphaFoldDB" id="A0A6A7C284"/>
<dbReference type="OrthoDB" id="19232at2759"/>
<dbReference type="InterPro" id="IPR036284">
    <property type="entry name" value="GGL_sf"/>
</dbReference>
<dbReference type="Gene3D" id="4.10.260.10">
    <property type="entry name" value="Transducin (heterotrimeric G protein), gamma chain"/>
    <property type="match status" value="1"/>
</dbReference>
<gene>
    <name evidence="2" type="ORF">K470DRAFT_192581</name>
</gene>
<feature type="non-terminal residue" evidence="2">
    <location>
        <position position="1"/>
    </location>
</feature>
<reference evidence="2" key="1">
    <citation type="journal article" date="2020" name="Stud. Mycol.">
        <title>101 Dothideomycetes genomes: a test case for predicting lifestyles and emergence of pathogens.</title>
        <authorList>
            <person name="Haridas S."/>
            <person name="Albert R."/>
            <person name="Binder M."/>
            <person name="Bloem J."/>
            <person name="Labutti K."/>
            <person name="Salamov A."/>
            <person name="Andreopoulos B."/>
            <person name="Baker S."/>
            <person name="Barry K."/>
            <person name="Bills G."/>
            <person name="Bluhm B."/>
            <person name="Cannon C."/>
            <person name="Castanera R."/>
            <person name="Culley D."/>
            <person name="Daum C."/>
            <person name="Ezra D."/>
            <person name="Gonzalez J."/>
            <person name="Henrissat B."/>
            <person name="Kuo A."/>
            <person name="Liang C."/>
            <person name="Lipzen A."/>
            <person name="Lutzoni F."/>
            <person name="Magnuson J."/>
            <person name="Mondo S."/>
            <person name="Nolan M."/>
            <person name="Ohm R."/>
            <person name="Pangilinan J."/>
            <person name="Park H.-J."/>
            <person name="Ramirez L."/>
            <person name="Alfaro M."/>
            <person name="Sun H."/>
            <person name="Tritt A."/>
            <person name="Yoshinaga Y."/>
            <person name="Zwiers L.-H."/>
            <person name="Turgeon B."/>
            <person name="Goodwin S."/>
            <person name="Spatafora J."/>
            <person name="Crous P."/>
            <person name="Grigoriev I."/>
        </authorList>
    </citation>
    <scope>NUCLEOTIDE SEQUENCE</scope>
    <source>
        <strain evidence="2">CBS 480.64</strain>
    </source>
</reference>
<feature type="non-terminal residue" evidence="2">
    <location>
        <position position="58"/>
    </location>
</feature>
<evidence type="ECO:0000313" key="2">
    <source>
        <dbReference type="EMBL" id="KAF2861129.1"/>
    </source>
</evidence>
<evidence type="ECO:0000259" key="1">
    <source>
        <dbReference type="Pfam" id="PF00631"/>
    </source>
</evidence>
<dbReference type="GO" id="GO:0007186">
    <property type="term" value="P:G protein-coupled receptor signaling pathway"/>
    <property type="evidence" value="ECO:0007669"/>
    <property type="project" value="InterPro"/>
</dbReference>
<dbReference type="EMBL" id="MU005975">
    <property type="protein sequence ID" value="KAF2861129.1"/>
    <property type="molecule type" value="Genomic_DNA"/>
</dbReference>
<dbReference type="Proteomes" id="UP000799421">
    <property type="component" value="Unassembled WGS sequence"/>
</dbReference>
<accession>A0A6A7C284</accession>
<dbReference type="Pfam" id="PF00631">
    <property type="entry name" value="G-gamma"/>
    <property type="match status" value="1"/>
</dbReference>
<protein>
    <recommendedName>
        <fullName evidence="1">G protein gamma domain-containing protein</fullName>
    </recommendedName>
</protein>
<dbReference type="InterPro" id="IPR015898">
    <property type="entry name" value="G-protein_gamma-like_dom"/>
</dbReference>
<feature type="domain" description="G protein gamma" evidence="1">
    <location>
        <begin position="7"/>
        <end position="57"/>
    </location>
</feature>
<evidence type="ECO:0000313" key="3">
    <source>
        <dbReference type="Proteomes" id="UP000799421"/>
    </source>
</evidence>
<name>A0A6A7C284_9PEZI</name>
<dbReference type="SUPFAM" id="SSF48670">
    <property type="entry name" value="Transducin (heterotrimeric G protein), gamma chain"/>
    <property type="match status" value="1"/>
</dbReference>
<proteinExistence type="predicted"/>
<sequence>KQESMADLKLERLNELKRWLQADLDKPRVPVSEAANALIDWTDQEPVDYMVPSRWGKV</sequence>